<sequence length="285" mass="31594">MNGHFNFLVLKTCIYYIIFFISSSVVLSLLLIFHSLGFGEQAMAEKISAIVIKVDLGCEKCYNKIRQILCKYHCQIQSKTFDMKNNIVIVTGWFDPCNFAKKLRCKAGKAIKSIEIVKKKEPEPEKPPSDPPAPEPKKPTSEPEKPPPEPEKQPDPPAQAPEPTPEPPKKDPEPEPPVKILVPYFVPGYPPWHEGYGGAPCYEGYGMPARPVSPPYHVPAPPPCHVPPPCYVPPQPPVYVPPQPPVYDCYYGGPPPCSCGCGGYRRCATPGEYFTEENPSTCSIM</sequence>
<feature type="compositionally biased region" description="Basic and acidic residues" evidence="1">
    <location>
        <begin position="118"/>
        <end position="128"/>
    </location>
</feature>
<keyword evidence="2" id="KW-1133">Transmembrane helix</keyword>
<dbReference type="InterPro" id="IPR044169">
    <property type="entry name" value="PI21"/>
</dbReference>
<name>A0A2G5ERN5_AQUCA</name>
<dbReference type="SUPFAM" id="SSF55008">
    <property type="entry name" value="HMA, heavy metal-associated domain"/>
    <property type="match status" value="1"/>
</dbReference>
<evidence type="ECO:0000256" key="2">
    <source>
        <dbReference type="SAM" id="Phobius"/>
    </source>
</evidence>
<dbReference type="Gene3D" id="3.30.70.100">
    <property type="match status" value="1"/>
</dbReference>
<dbReference type="EMBL" id="KZ305022">
    <property type="protein sequence ID" value="PIA58403.1"/>
    <property type="molecule type" value="Genomic_DNA"/>
</dbReference>
<keyword evidence="4" id="KW-1185">Reference proteome</keyword>
<evidence type="ECO:0000313" key="3">
    <source>
        <dbReference type="EMBL" id="PIA58403.1"/>
    </source>
</evidence>
<feature type="compositionally biased region" description="Basic and acidic residues" evidence="1">
    <location>
        <begin position="135"/>
        <end position="154"/>
    </location>
</feature>
<evidence type="ECO:0000256" key="1">
    <source>
        <dbReference type="SAM" id="MobiDB-lite"/>
    </source>
</evidence>
<evidence type="ECO:0000313" key="4">
    <source>
        <dbReference type="Proteomes" id="UP000230069"/>
    </source>
</evidence>
<keyword evidence="2" id="KW-0472">Membrane</keyword>
<evidence type="ECO:0008006" key="5">
    <source>
        <dbReference type="Google" id="ProtNLM"/>
    </source>
</evidence>
<organism evidence="3 4">
    <name type="scientific">Aquilegia coerulea</name>
    <name type="common">Rocky mountain columbine</name>
    <dbReference type="NCBI Taxonomy" id="218851"/>
    <lineage>
        <taxon>Eukaryota</taxon>
        <taxon>Viridiplantae</taxon>
        <taxon>Streptophyta</taxon>
        <taxon>Embryophyta</taxon>
        <taxon>Tracheophyta</taxon>
        <taxon>Spermatophyta</taxon>
        <taxon>Magnoliopsida</taxon>
        <taxon>Ranunculales</taxon>
        <taxon>Ranunculaceae</taxon>
        <taxon>Thalictroideae</taxon>
        <taxon>Aquilegia</taxon>
    </lineage>
</organism>
<gene>
    <name evidence="3" type="ORF">AQUCO_00500373v1</name>
</gene>
<dbReference type="AlphaFoldDB" id="A0A2G5ERN5"/>
<dbReference type="Proteomes" id="UP000230069">
    <property type="component" value="Unassembled WGS sequence"/>
</dbReference>
<dbReference type="OrthoDB" id="785270at2759"/>
<feature type="transmembrane region" description="Helical" evidence="2">
    <location>
        <begin position="14"/>
        <end position="33"/>
    </location>
</feature>
<dbReference type="InParanoid" id="A0A2G5ERN5"/>
<dbReference type="InterPro" id="IPR036163">
    <property type="entry name" value="HMA_dom_sf"/>
</dbReference>
<dbReference type="STRING" id="218851.A0A2G5ERN5"/>
<dbReference type="PRINTS" id="PR01217">
    <property type="entry name" value="PRICHEXTENSN"/>
</dbReference>
<keyword evidence="2" id="KW-0812">Transmembrane</keyword>
<dbReference type="FunCoup" id="A0A2G5ERN5">
    <property type="interactions" value="157"/>
</dbReference>
<dbReference type="PANTHER" id="PTHR47488">
    <property type="entry name" value="HEAVY METAL TRANSPORT/DETOXIFICATION SUPERFAMILY PROTEIN"/>
    <property type="match status" value="1"/>
</dbReference>
<feature type="compositionally biased region" description="Pro residues" evidence="1">
    <location>
        <begin position="155"/>
        <end position="166"/>
    </location>
</feature>
<dbReference type="GO" id="GO:1900150">
    <property type="term" value="P:regulation of defense response to fungus"/>
    <property type="evidence" value="ECO:0007669"/>
    <property type="project" value="InterPro"/>
</dbReference>
<dbReference type="PANTHER" id="PTHR47488:SF7">
    <property type="entry name" value="HEAVY METAL TRANSPORT_DETOXIFICATION SUPERFAMILY PROTEIN"/>
    <property type="match status" value="1"/>
</dbReference>
<protein>
    <recommendedName>
        <fullName evidence="5">HMA domain-containing protein</fullName>
    </recommendedName>
</protein>
<reference evidence="3 4" key="1">
    <citation type="submission" date="2017-09" db="EMBL/GenBank/DDBJ databases">
        <title>WGS assembly of Aquilegia coerulea Goldsmith.</title>
        <authorList>
            <person name="Hodges S."/>
            <person name="Kramer E."/>
            <person name="Nordborg M."/>
            <person name="Tomkins J."/>
            <person name="Borevitz J."/>
            <person name="Derieg N."/>
            <person name="Yan J."/>
            <person name="Mihaltcheva S."/>
            <person name="Hayes R.D."/>
            <person name="Rokhsar D."/>
        </authorList>
    </citation>
    <scope>NUCLEOTIDE SEQUENCE [LARGE SCALE GENOMIC DNA]</scope>
    <source>
        <strain evidence="4">cv. Goldsmith</strain>
    </source>
</reference>
<dbReference type="GO" id="GO:0046872">
    <property type="term" value="F:metal ion binding"/>
    <property type="evidence" value="ECO:0007669"/>
    <property type="project" value="InterPro"/>
</dbReference>
<feature type="region of interest" description="Disordered" evidence="1">
    <location>
        <begin position="118"/>
        <end position="177"/>
    </location>
</feature>
<accession>A0A2G5ERN5</accession>
<proteinExistence type="predicted"/>